<dbReference type="EMBL" id="CP001649">
    <property type="protein sequence ID" value="ACS78472.1"/>
    <property type="molecule type" value="Genomic_DNA"/>
</dbReference>
<sequence>MRILHLLSQIPDATGSGKYVQEMILQSLNNGYEPFLVAGVPKGFKLEDTPLAGVIAPDRCLFVRFEDRDLDFKVVGMSDVMPYPSKVCSELGPEEVAAYQKVFGKVVAKAVKSFSPDLIHSNHLWMATAAARRVAADIPLVTTCHGTCLRQHILCPDLGRSLLSDLAGIDRIIALFEQQKQEILELLNLPEERVATISGGFNQQCFYTCSDESGQGTVQILYAGKLNRAKGVPWLLRCLAELDDLPFHLHLVGGGSGPEKQQCLELAAQLGDRVTVHGILSHQELGNLMRCANIFVLPSFFEGLPLVLLEALACGCRIVTTDLPGVKELFSGQSQQMVRMVHLPPLQTIDSPRPEDEPLLDKLLQETLAASISEVQENAEPDFTAITNLTAPYTWTNIFQRIAAVYDQALAR</sequence>
<name>C6BWZ2_MARSD</name>
<gene>
    <name evidence="2" type="ordered locus">Desal_0405</name>
</gene>
<feature type="domain" description="Glycosyltransferase subfamily 4-like N-terminal" evidence="1">
    <location>
        <begin position="104"/>
        <end position="202"/>
    </location>
</feature>
<organism evidence="2 3">
    <name type="scientific">Maridesulfovibrio salexigens (strain ATCC 14822 / DSM 2638 / NCIMB 8403 / VKM B-1763)</name>
    <name type="common">Desulfovibrio salexigens</name>
    <dbReference type="NCBI Taxonomy" id="526222"/>
    <lineage>
        <taxon>Bacteria</taxon>
        <taxon>Pseudomonadati</taxon>
        <taxon>Thermodesulfobacteriota</taxon>
        <taxon>Desulfovibrionia</taxon>
        <taxon>Desulfovibrionales</taxon>
        <taxon>Desulfovibrionaceae</taxon>
        <taxon>Maridesulfovibrio</taxon>
    </lineage>
</organism>
<dbReference type="KEGG" id="dsa:Desal_0405"/>
<dbReference type="STRING" id="526222.Desal_0405"/>
<proteinExistence type="predicted"/>
<dbReference type="HOGENOM" id="CLU_032290_0_0_7"/>
<dbReference type="CDD" id="cd03801">
    <property type="entry name" value="GT4_PimA-like"/>
    <property type="match status" value="1"/>
</dbReference>
<dbReference type="Gene3D" id="3.40.50.2000">
    <property type="entry name" value="Glycogen Phosphorylase B"/>
    <property type="match status" value="2"/>
</dbReference>
<evidence type="ECO:0000259" key="1">
    <source>
        <dbReference type="Pfam" id="PF13439"/>
    </source>
</evidence>
<dbReference type="InterPro" id="IPR028098">
    <property type="entry name" value="Glyco_trans_4-like_N"/>
</dbReference>
<dbReference type="Proteomes" id="UP000002601">
    <property type="component" value="Chromosome"/>
</dbReference>
<evidence type="ECO:0000313" key="3">
    <source>
        <dbReference type="Proteomes" id="UP000002601"/>
    </source>
</evidence>
<protein>
    <submittedName>
        <fullName evidence="2">Glycosyl transferase group 1</fullName>
    </submittedName>
</protein>
<dbReference type="CAZy" id="GT4">
    <property type="family name" value="Glycosyltransferase Family 4"/>
</dbReference>
<reference evidence="2 3" key="1">
    <citation type="submission" date="2009-06" db="EMBL/GenBank/DDBJ databases">
        <title>Complete sequence of Desulfovibrio salexigens DSM 2638.</title>
        <authorList>
            <consortium name="US DOE Joint Genome Institute"/>
            <person name="Lucas S."/>
            <person name="Copeland A."/>
            <person name="Lapidus A."/>
            <person name="Glavina del Rio T."/>
            <person name="Tice H."/>
            <person name="Bruce D."/>
            <person name="Goodwin L."/>
            <person name="Pitluck S."/>
            <person name="Munk A.C."/>
            <person name="Brettin T."/>
            <person name="Detter J.C."/>
            <person name="Han C."/>
            <person name="Tapia R."/>
            <person name="Larimer F."/>
            <person name="Land M."/>
            <person name="Hauser L."/>
            <person name="Kyrpides N."/>
            <person name="Anderson I."/>
            <person name="Wall J.D."/>
            <person name="Arkin A.P."/>
            <person name="Dehal P."/>
            <person name="Chivian D."/>
            <person name="Giles B."/>
            <person name="Hazen T.C."/>
        </authorList>
    </citation>
    <scope>NUCLEOTIDE SEQUENCE [LARGE SCALE GENOMIC DNA]</scope>
    <source>
        <strain evidence="3">ATCC 14822 / DSM 2638 / NCIMB 8403 / VKM B-1763</strain>
    </source>
</reference>
<keyword evidence="3" id="KW-1185">Reference proteome</keyword>
<evidence type="ECO:0000313" key="2">
    <source>
        <dbReference type="EMBL" id="ACS78472.1"/>
    </source>
</evidence>
<dbReference type="Pfam" id="PF13692">
    <property type="entry name" value="Glyco_trans_1_4"/>
    <property type="match status" value="1"/>
</dbReference>
<dbReference type="AlphaFoldDB" id="C6BWZ2"/>
<keyword evidence="2" id="KW-0808">Transferase</keyword>
<dbReference type="PANTHER" id="PTHR12526">
    <property type="entry name" value="GLYCOSYLTRANSFERASE"/>
    <property type="match status" value="1"/>
</dbReference>
<accession>C6BWZ2</accession>
<dbReference type="SUPFAM" id="SSF53756">
    <property type="entry name" value="UDP-Glycosyltransferase/glycogen phosphorylase"/>
    <property type="match status" value="1"/>
</dbReference>
<dbReference type="GO" id="GO:0016757">
    <property type="term" value="F:glycosyltransferase activity"/>
    <property type="evidence" value="ECO:0007669"/>
    <property type="project" value="UniProtKB-ARBA"/>
</dbReference>
<dbReference type="OrthoDB" id="9775208at2"/>
<dbReference type="eggNOG" id="COG0438">
    <property type="taxonomic scope" value="Bacteria"/>
</dbReference>
<dbReference type="Pfam" id="PF13439">
    <property type="entry name" value="Glyco_transf_4"/>
    <property type="match status" value="1"/>
</dbReference>